<evidence type="ECO:0008006" key="3">
    <source>
        <dbReference type="Google" id="ProtNLM"/>
    </source>
</evidence>
<dbReference type="AlphaFoldDB" id="A0AA40CJI3"/>
<comment type="caution">
    <text evidence="1">The sequence shown here is derived from an EMBL/GenBank/DDBJ whole genome shotgun (WGS) entry which is preliminary data.</text>
</comment>
<gene>
    <name evidence="1" type="ORF">B0T16DRAFT_460873</name>
</gene>
<dbReference type="Proteomes" id="UP001174936">
    <property type="component" value="Unassembled WGS sequence"/>
</dbReference>
<evidence type="ECO:0000313" key="1">
    <source>
        <dbReference type="EMBL" id="KAK0640715.1"/>
    </source>
</evidence>
<accession>A0AA40CJI3</accession>
<sequence length="587" mass="64938">MATCESWAYEIVDHLYDQGKLSAESLMQHLEDTVAIGSCIPDTAKPELKRVFQLAANNDGLLTEDALLNLLRTKTAIRLSPELVEANKIVFSALSYLGNLPLGSKTDSGLDGITFVQFSRALVWILPAICGHILMEDNFSRARTEADDRRLLFQSLASRYPEPLYEAPIARKVALRNAFDYHHHIGSDLCATNYDDDGDEIFHDLLHILYTSQDQDKTPHIAPAPMDAFRPLAKKISTKHNLPVLRTLGIPADRFVALLRLLLAMQFEAPTAQEEPVDLSHFTPPAVSLCAAFTAADTHNIVTHPSFDHGLHQLAPYLLDSLRQFLSLTFLGRPYALLIPRPSQLPGIQNPDRILTLPLAAQLATFLCWNLDYVSLSRHARFTPDVPPESASGLMKAFTPPEDSEPPSVVLFKGRSTVDSEQVVFGLFTPHPGKDGQAIFDVSEPNRVGDHGCALFQLAPVHGVFRGTPGKPGWNMLDERTIVFGEVGAGVCMTISLPCPSSEEAAKEEGNEGKSLGRITARQVMVSGEEEDLDETRGWDREDGWFDEAKAKKEREKEGWTYEGDAGRGNWIAEVEMESVEVWSMGE</sequence>
<organism evidence="1 2">
    <name type="scientific">Cercophora newfieldiana</name>
    <dbReference type="NCBI Taxonomy" id="92897"/>
    <lineage>
        <taxon>Eukaryota</taxon>
        <taxon>Fungi</taxon>
        <taxon>Dikarya</taxon>
        <taxon>Ascomycota</taxon>
        <taxon>Pezizomycotina</taxon>
        <taxon>Sordariomycetes</taxon>
        <taxon>Sordariomycetidae</taxon>
        <taxon>Sordariales</taxon>
        <taxon>Lasiosphaeriaceae</taxon>
        <taxon>Cercophora</taxon>
    </lineage>
</organism>
<protein>
    <recommendedName>
        <fullName evidence="3">TLDc domain-containing protein</fullName>
    </recommendedName>
</protein>
<evidence type="ECO:0000313" key="2">
    <source>
        <dbReference type="Proteomes" id="UP001174936"/>
    </source>
</evidence>
<name>A0AA40CJI3_9PEZI</name>
<proteinExistence type="predicted"/>
<dbReference type="EMBL" id="JAULSV010000006">
    <property type="protein sequence ID" value="KAK0640715.1"/>
    <property type="molecule type" value="Genomic_DNA"/>
</dbReference>
<reference evidence="1" key="1">
    <citation type="submission" date="2023-06" db="EMBL/GenBank/DDBJ databases">
        <title>Genome-scale phylogeny and comparative genomics of the fungal order Sordariales.</title>
        <authorList>
            <consortium name="Lawrence Berkeley National Laboratory"/>
            <person name="Hensen N."/>
            <person name="Bonometti L."/>
            <person name="Westerberg I."/>
            <person name="Brannstrom I.O."/>
            <person name="Guillou S."/>
            <person name="Cros-Aarteil S."/>
            <person name="Calhoun S."/>
            <person name="Haridas S."/>
            <person name="Kuo A."/>
            <person name="Mondo S."/>
            <person name="Pangilinan J."/>
            <person name="Riley R."/>
            <person name="Labutti K."/>
            <person name="Andreopoulos B."/>
            <person name="Lipzen A."/>
            <person name="Chen C."/>
            <person name="Yanf M."/>
            <person name="Daum C."/>
            <person name="Ng V."/>
            <person name="Clum A."/>
            <person name="Steindorff A."/>
            <person name="Ohm R."/>
            <person name="Martin F."/>
            <person name="Silar P."/>
            <person name="Natvig D."/>
            <person name="Lalanne C."/>
            <person name="Gautier V."/>
            <person name="Ament-Velasquez S.L."/>
            <person name="Kruys A."/>
            <person name="Hutchinson M.I."/>
            <person name="Powell A.J."/>
            <person name="Barry K."/>
            <person name="Miller A.N."/>
            <person name="Grigoriev I.V."/>
            <person name="Debuchy R."/>
            <person name="Gladieux P."/>
            <person name="Thoren M.H."/>
            <person name="Johannesson H."/>
        </authorList>
    </citation>
    <scope>NUCLEOTIDE SEQUENCE</scope>
    <source>
        <strain evidence="1">SMH2532-1</strain>
    </source>
</reference>
<keyword evidence="2" id="KW-1185">Reference proteome</keyword>